<proteinExistence type="inferred from homology"/>
<dbReference type="Gene3D" id="3.40.50.2000">
    <property type="entry name" value="Glycogen Phosphorylase B"/>
    <property type="match status" value="1"/>
</dbReference>
<accession>A0A0L0C8G1</accession>
<keyword evidence="8" id="KW-1185">Reference proteome</keyword>
<evidence type="ECO:0000256" key="5">
    <source>
        <dbReference type="SAM" id="Phobius"/>
    </source>
</evidence>
<feature type="transmembrane region" description="Helical" evidence="5">
    <location>
        <begin position="503"/>
        <end position="529"/>
    </location>
</feature>
<evidence type="ECO:0000256" key="1">
    <source>
        <dbReference type="ARBA" id="ARBA00009995"/>
    </source>
</evidence>
<keyword evidence="5" id="KW-0472">Membrane</keyword>
<protein>
    <submittedName>
        <fullName evidence="7">Uncharacterized protein</fullName>
    </submittedName>
</protein>
<sequence>MTKIFTLWSLQVLYLILATPSWLCQGAHILAVMPSVWKSHYLFGHYILTQLVEQHNHTVTLISPYEMDNLTRGNMTKEKFREIKVEGLLNNWLEMGLSFDLQEMHDKSVMEHFTRLMYATTSNTDNLLQNSQVREMLQSPQKFDLLIVDLFLSDALLGLSFYYQIPTVVLSPSGSNTWLNQRFGNPQNAALDPSNFLPYAKDMTFWQRCVNTLMAMFEKLTYSFFHMISQQAVYTKHFEPLCQLANWCKELPHHKELTENLSLALINTHPVLQYPRAFLPNMLSIAGIHLKTTEEQLELPNHIREFIEEANQGVIYMSFGANIYDFPSEKLQLFFDVFETLPDMRFIIKYDEPDSLPLTLNISQQIMLNSWWPQQAILAHKNVKIFITSGGFMSITEALFYEKYILAIPITPEQCVLTEKLYQQNAAYKLNYNDLAYDQLMYAIQQLLQDKSQYQSSVLELKQQLLQNLDHLSPLTRTLNAIEMTLASNGLDYLKPHSHHLNFWNSILIDVMFTLILGLLAILAIPFLLTSCILKRSYQNQTKLNLLNQQQNNHRYYCKVNDFLTTSNTPPRNCVNNKKQHKENTEDNMDVLMRPMGKRRNSDVNSEKRKRLSSNSSSSCCNCSVSSSSAPTTPLAKRESPFFDQVSGDNVKDI</sequence>
<evidence type="ECO:0000256" key="2">
    <source>
        <dbReference type="ARBA" id="ARBA00022676"/>
    </source>
</evidence>
<dbReference type="STRING" id="7375.A0A0L0C8G1"/>
<evidence type="ECO:0000256" key="6">
    <source>
        <dbReference type="SAM" id="SignalP"/>
    </source>
</evidence>
<dbReference type="SUPFAM" id="SSF53756">
    <property type="entry name" value="UDP-Glycosyltransferase/glycogen phosphorylase"/>
    <property type="match status" value="1"/>
</dbReference>
<name>A0A0L0C8G1_LUCCU</name>
<evidence type="ECO:0000256" key="3">
    <source>
        <dbReference type="ARBA" id="ARBA00022679"/>
    </source>
</evidence>
<dbReference type="AlphaFoldDB" id="A0A0L0C8G1"/>
<dbReference type="OMA" id="MRSQSVM"/>
<dbReference type="InterPro" id="IPR002213">
    <property type="entry name" value="UDP_glucos_trans"/>
</dbReference>
<keyword evidence="2" id="KW-0328">Glycosyltransferase</keyword>
<comment type="similarity">
    <text evidence="1">Belongs to the UDP-glycosyltransferase family.</text>
</comment>
<keyword evidence="5" id="KW-1133">Transmembrane helix</keyword>
<evidence type="ECO:0000256" key="4">
    <source>
        <dbReference type="SAM" id="MobiDB-lite"/>
    </source>
</evidence>
<dbReference type="CDD" id="cd03784">
    <property type="entry name" value="GT1_Gtf-like"/>
    <property type="match status" value="1"/>
</dbReference>
<evidence type="ECO:0000313" key="7">
    <source>
        <dbReference type="EMBL" id="KNC28566.1"/>
    </source>
</evidence>
<dbReference type="Pfam" id="PF00201">
    <property type="entry name" value="UDPGT"/>
    <property type="match status" value="1"/>
</dbReference>
<feature type="signal peptide" evidence="6">
    <location>
        <begin position="1"/>
        <end position="26"/>
    </location>
</feature>
<feature type="compositionally biased region" description="Low complexity" evidence="4">
    <location>
        <begin position="613"/>
        <end position="629"/>
    </location>
</feature>
<dbReference type="Proteomes" id="UP000037069">
    <property type="component" value="Unassembled WGS sequence"/>
</dbReference>
<feature type="chain" id="PRO_5005535951" evidence="6">
    <location>
        <begin position="27"/>
        <end position="654"/>
    </location>
</feature>
<gene>
    <name evidence="7" type="ORF">FF38_05704</name>
</gene>
<dbReference type="PANTHER" id="PTHR48043:SF159">
    <property type="entry name" value="EG:EG0003.4 PROTEIN-RELATED"/>
    <property type="match status" value="1"/>
</dbReference>
<evidence type="ECO:0000313" key="8">
    <source>
        <dbReference type="Proteomes" id="UP000037069"/>
    </source>
</evidence>
<organism evidence="7 8">
    <name type="scientific">Lucilia cuprina</name>
    <name type="common">Green bottle fly</name>
    <name type="synonym">Australian sheep blowfly</name>
    <dbReference type="NCBI Taxonomy" id="7375"/>
    <lineage>
        <taxon>Eukaryota</taxon>
        <taxon>Metazoa</taxon>
        <taxon>Ecdysozoa</taxon>
        <taxon>Arthropoda</taxon>
        <taxon>Hexapoda</taxon>
        <taxon>Insecta</taxon>
        <taxon>Pterygota</taxon>
        <taxon>Neoptera</taxon>
        <taxon>Endopterygota</taxon>
        <taxon>Diptera</taxon>
        <taxon>Brachycera</taxon>
        <taxon>Muscomorpha</taxon>
        <taxon>Oestroidea</taxon>
        <taxon>Calliphoridae</taxon>
        <taxon>Luciliinae</taxon>
        <taxon>Lucilia</taxon>
    </lineage>
</organism>
<dbReference type="GO" id="GO:0008194">
    <property type="term" value="F:UDP-glycosyltransferase activity"/>
    <property type="evidence" value="ECO:0007669"/>
    <property type="project" value="InterPro"/>
</dbReference>
<keyword evidence="5" id="KW-0812">Transmembrane</keyword>
<comment type="caution">
    <text evidence="7">The sequence shown here is derived from an EMBL/GenBank/DDBJ whole genome shotgun (WGS) entry which is preliminary data.</text>
</comment>
<reference evidence="7 8" key="1">
    <citation type="journal article" date="2015" name="Nat. Commun.">
        <title>Lucilia cuprina genome unlocks parasitic fly biology to underpin future interventions.</title>
        <authorList>
            <person name="Anstead C.A."/>
            <person name="Korhonen P.K."/>
            <person name="Young N.D."/>
            <person name="Hall R.S."/>
            <person name="Jex A.R."/>
            <person name="Murali S.C."/>
            <person name="Hughes D.S."/>
            <person name="Lee S.F."/>
            <person name="Perry T."/>
            <person name="Stroehlein A.J."/>
            <person name="Ansell B.R."/>
            <person name="Breugelmans B."/>
            <person name="Hofmann A."/>
            <person name="Qu J."/>
            <person name="Dugan S."/>
            <person name="Lee S.L."/>
            <person name="Chao H."/>
            <person name="Dinh H."/>
            <person name="Han Y."/>
            <person name="Doddapaneni H.V."/>
            <person name="Worley K.C."/>
            <person name="Muzny D.M."/>
            <person name="Ioannidis P."/>
            <person name="Waterhouse R.M."/>
            <person name="Zdobnov E.M."/>
            <person name="James P.J."/>
            <person name="Bagnall N.H."/>
            <person name="Kotze A.C."/>
            <person name="Gibbs R.A."/>
            <person name="Richards S."/>
            <person name="Batterham P."/>
            <person name="Gasser R.B."/>
        </authorList>
    </citation>
    <scope>NUCLEOTIDE SEQUENCE [LARGE SCALE GENOMIC DNA]</scope>
    <source>
        <strain evidence="7 8">LS</strain>
        <tissue evidence="7">Full body</tissue>
    </source>
</reference>
<dbReference type="PANTHER" id="PTHR48043">
    <property type="entry name" value="EG:EG0003.4 PROTEIN-RELATED"/>
    <property type="match status" value="1"/>
</dbReference>
<dbReference type="InterPro" id="IPR050271">
    <property type="entry name" value="UDP-glycosyltransferase"/>
</dbReference>
<dbReference type="OrthoDB" id="5835829at2759"/>
<keyword evidence="6" id="KW-0732">Signal</keyword>
<feature type="region of interest" description="Disordered" evidence="4">
    <location>
        <begin position="569"/>
        <end position="654"/>
    </location>
</feature>
<keyword evidence="3" id="KW-0808">Transferase</keyword>
<dbReference type="EMBL" id="JRES01000760">
    <property type="protein sequence ID" value="KNC28566.1"/>
    <property type="molecule type" value="Genomic_DNA"/>
</dbReference>